<dbReference type="FunFam" id="3.40.640.10:FF:000053">
    <property type="entry name" value="Aminotransferase, class I"/>
    <property type="match status" value="1"/>
</dbReference>
<dbReference type="EMBL" id="JADOGI010000005">
    <property type="protein sequence ID" value="MBF8184763.1"/>
    <property type="molecule type" value="Genomic_DNA"/>
</dbReference>
<dbReference type="PANTHER" id="PTHR42790">
    <property type="entry name" value="AMINOTRANSFERASE"/>
    <property type="match status" value="1"/>
</dbReference>
<dbReference type="AlphaFoldDB" id="A0A931EZ44"/>
<keyword evidence="4 8" id="KW-0032">Aminotransferase</keyword>
<dbReference type="Pfam" id="PF00155">
    <property type="entry name" value="Aminotran_1_2"/>
    <property type="match status" value="1"/>
</dbReference>
<dbReference type="Proteomes" id="UP000605361">
    <property type="component" value="Unassembled WGS sequence"/>
</dbReference>
<proteinExistence type="inferred from homology"/>
<accession>A0A931EZ44</accession>
<evidence type="ECO:0000256" key="3">
    <source>
        <dbReference type="ARBA" id="ARBA00011738"/>
    </source>
</evidence>
<keyword evidence="6" id="KW-0663">Pyridoxal phosphate</keyword>
<evidence type="ECO:0000256" key="5">
    <source>
        <dbReference type="ARBA" id="ARBA00022679"/>
    </source>
</evidence>
<evidence type="ECO:0000256" key="2">
    <source>
        <dbReference type="ARBA" id="ARBA00007441"/>
    </source>
</evidence>
<gene>
    <name evidence="8" type="ORF">ITP53_03195</name>
</gene>
<reference evidence="8" key="1">
    <citation type="submission" date="2020-11" db="EMBL/GenBank/DDBJ databases">
        <title>Whole-genome analyses of Nonomuraea sp. K274.</title>
        <authorList>
            <person name="Veyisoglu A."/>
        </authorList>
    </citation>
    <scope>NUCLEOTIDE SEQUENCE</scope>
    <source>
        <strain evidence="8">K274</strain>
    </source>
</reference>
<evidence type="ECO:0000259" key="7">
    <source>
        <dbReference type="Pfam" id="PF00155"/>
    </source>
</evidence>
<dbReference type="InterPro" id="IPR015424">
    <property type="entry name" value="PyrdxlP-dep_Trfase"/>
</dbReference>
<dbReference type="InterPro" id="IPR015421">
    <property type="entry name" value="PyrdxlP-dep_Trfase_major"/>
</dbReference>
<protein>
    <submittedName>
        <fullName evidence="8">PLP-dependent aminotransferase family protein</fullName>
    </submittedName>
</protein>
<dbReference type="InterPro" id="IPR004839">
    <property type="entry name" value="Aminotransferase_I/II_large"/>
</dbReference>
<dbReference type="InterPro" id="IPR015422">
    <property type="entry name" value="PyrdxlP-dep_Trfase_small"/>
</dbReference>
<sequence length="408" mass="43447">MTQAATHPPLAARAAGLVGSVIDSSTSLLQKQSHDIVRFAMGSPAAEAVPTGILAAISAAELGAGSADAYDYAATEGDPRLREAVLDMLSGTGEATTPDRLTITSGGMQGIDLACKLFVDPGDPVIVESPTYTNGSATVMSYGGQVLEAPLDDDGLVVEALPELVERAGRLPKAIYTIPNFQNPSGTTMSLSRRVALIELARRWGAIVIDDDPYGWLRFAGEDLPSLRELGDGHADVFSVRTFSKVLAPGLRVGWVDAAPELGQLLINAKQAMDTCANLPAQRLVARFLQDGHLAEHLSGLRETYLLRKVGMQRALTEHLGDIARWTSPDGGFFLWVTLPEEVDAQEVFEVGLAEGVAFIPGQAFSPSGRFRNALRLCFASTTPERTLVGVRRLRRAIDLVMTGAANA</sequence>
<dbReference type="Gene3D" id="3.40.640.10">
    <property type="entry name" value="Type I PLP-dependent aspartate aminotransferase-like (Major domain)"/>
    <property type="match status" value="1"/>
</dbReference>
<feature type="domain" description="Aminotransferase class I/classII large" evidence="7">
    <location>
        <begin position="67"/>
        <end position="393"/>
    </location>
</feature>
<dbReference type="SUPFAM" id="SSF53383">
    <property type="entry name" value="PLP-dependent transferases"/>
    <property type="match status" value="1"/>
</dbReference>
<dbReference type="RefSeq" id="WP_195893782.1">
    <property type="nucleotide sequence ID" value="NZ_JADOGI010000005.1"/>
</dbReference>
<comment type="caution">
    <text evidence="8">The sequence shown here is derived from an EMBL/GenBank/DDBJ whole genome shotgun (WGS) entry which is preliminary data.</text>
</comment>
<evidence type="ECO:0000313" key="9">
    <source>
        <dbReference type="Proteomes" id="UP000605361"/>
    </source>
</evidence>
<dbReference type="Gene3D" id="3.90.1150.10">
    <property type="entry name" value="Aspartate Aminotransferase, domain 1"/>
    <property type="match status" value="1"/>
</dbReference>
<evidence type="ECO:0000256" key="6">
    <source>
        <dbReference type="ARBA" id="ARBA00022898"/>
    </source>
</evidence>
<name>A0A931EZ44_9ACTN</name>
<evidence type="ECO:0000256" key="4">
    <source>
        <dbReference type="ARBA" id="ARBA00022576"/>
    </source>
</evidence>
<comment type="similarity">
    <text evidence="2">Belongs to the class-I pyridoxal-phosphate-dependent aminotransferase family.</text>
</comment>
<evidence type="ECO:0000313" key="8">
    <source>
        <dbReference type="EMBL" id="MBF8184763.1"/>
    </source>
</evidence>
<comment type="cofactor">
    <cofactor evidence="1">
        <name>pyridoxal 5'-phosphate</name>
        <dbReference type="ChEBI" id="CHEBI:597326"/>
    </cofactor>
</comment>
<keyword evidence="5" id="KW-0808">Transferase</keyword>
<dbReference type="InterPro" id="IPR050859">
    <property type="entry name" value="Class-I_PLP-dep_aminotransf"/>
</dbReference>
<dbReference type="GO" id="GO:1901605">
    <property type="term" value="P:alpha-amino acid metabolic process"/>
    <property type="evidence" value="ECO:0007669"/>
    <property type="project" value="TreeGrafter"/>
</dbReference>
<dbReference type="GO" id="GO:0008483">
    <property type="term" value="F:transaminase activity"/>
    <property type="evidence" value="ECO:0007669"/>
    <property type="project" value="UniProtKB-KW"/>
</dbReference>
<organism evidence="8 9">
    <name type="scientific">Nonomuraea cypriaca</name>
    <dbReference type="NCBI Taxonomy" id="1187855"/>
    <lineage>
        <taxon>Bacteria</taxon>
        <taxon>Bacillati</taxon>
        <taxon>Actinomycetota</taxon>
        <taxon>Actinomycetes</taxon>
        <taxon>Streptosporangiales</taxon>
        <taxon>Streptosporangiaceae</taxon>
        <taxon>Nonomuraea</taxon>
    </lineage>
</organism>
<evidence type="ECO:0000256" key="1">
    <source>
        <dbReference type="ARBA" id="ARBA00001933"/>
    </source>
</evidence>
<dbReference type="PANTHER" id="PTHR42790:SF19">
    <property type="entry name" value="KYNURENINE_ALPHA-AMINOADIPATE AMINOTRANSFERASE, MITOCHONDRIAL"/>
    <property type="match status" value="1"/>
</dbReference>
<keyword evidence="9" id="KW-1185">Reference proteome</keyword>
<dbReference type="GO" id="GO:0030170">
    <property type="term" value="F:pyridoxal phosphate binding"/>
    <property type="evidence" value="ECO:0007669"/>
    <property type="project" value="InterPro"/>
</dbReference>
<dbReference type="CDD" id="cd00609">
    <property type="entry name" value="AAT_like"/>
    <property type="match status" value="1"/>
</dbReference>
<comment type="subunit">
    <text evidence="3">Homodimer.</text>
</comment>